<reference evidence="2" key="1">
    <citation type="submission" date="2018-09" db="EMBL/GenBank/DDBJ databases">
        <title>Common duck and Muscovy duck high density SNP chip.</title>
        <authorList>
            <person name="Vignal A."/>
            <person name="Thebault N."/>
            <person name="Warren W.C."/>
        </authorList>
    </citation>
    <scope>NUCLEOTIDE SEQUENCE [LARGE SCALE GENOMIC DNA]</scope>
</reference>
<feature type="domain" description="WAP" evidence="1">
    <location>
        <begin position="34"/>
        <end position="73"/>
    </location>
</feature>
<protein>
    <recommendedName>
        <fullName evidence="1">WAP domain-containing protein</fullName>
    </recommendedName>
</protein>
<dbReference type="SUPFAM" id="SSF57256">
    <property type="entry name" value="Elafin-like"/>
    <property type="match status" value="1"/>
</dbReference>
<reference evidence="2" key="2">
    <citation type="submission" date="2025-08" db="UniProtKB">
        <authorList>
            <consortium name="Ensembl"/>
        </authorList>
    </citation>
    <scope>IDENTIFICATION</scope>
</reference>
<dbReference type="Gene3D" id="4.10.75.10">
    <property type="entry name" value="Elafin-like"/>
    <property type="match status" value="1"/>
</dbReference>
<name>A0A8C3BK18_CAIMO</name>
<dbReference type="Pfam" id="PF00095">
    <property type="entry name" value="WAP"/>
    <property type="match status" value="1"/>
</dbReference>
<dbReference type="AlphaFoldDB" id="A0A8C3BK18"/>
<evidence type="ECO:0000313" key="3">
    <source>
        <dbReference type="Proteomes" id="UP000694556"/>
    </source>
</evidence>
<dbReference type="GO" id="GO:0005576">
    <property type="term" value="C:extracellular region"/>
    <property type="evidence" value="ECO:0007669"/>
    <property type="project" value="InterPro"/>
</dbReference>
<evidence type="ECO:0000259" key="1">
    <source>
        <dbReference type="PROSITE" id="PS51390"/>
    </source>
</evidence>
<dbReference type="Ensembl" id="ENSCMMT00000007138.1">
    <property type="protein sequence ID" value="ENSCMMP00000006425.1"/>
    <property type="gene ID" value="ENSCMMG00000004102.1"/>
</dbReference>
<organism evidence="2 3">
    <name type="scientific">Cairina moschata</name>
    <name type="common">Muscovy duck</name>
    <dbReference type="NCBI Taxonomy" id="8855"/>
    <lineage>
        <taxon>Eukaryota</taxon>
        <taxon>Metazoa</taxon>
        <taxon>Chordata</taxon>
        <taxon>Craniata</taxon>
        <taxon>Vertebrata</taxon>
        <taxon>Euteleostomi</taxon>
        <taxon>Archelosauria</taxon>
        <taxon>Archosauria</taxon>
        <taxon>Dinosauria</taxon>
        <taxon>Saurischia</taxon>
        <taxon>Theropoda</taxon>
        <taxon>Coelurosauria</taxon>
        <taxon>Aves</taxon>
        <taxon>Neognathae</taxon>
        <taxon>Galloanserae</taxon>
        <taxon>Anseriformes</taxon>
        <taxon>Anatidae</taxon>
        <taxon>Anatinae</taxon>
        <taxon>Cairina</taxon>
    </lineage>
</organism>
<dbReference type="PROSITE" id="PS51390">
    <property type="entry name" value="WAP"/>
    <property type="match status" value="1"/>
</dbReference>
<dbReference type="Proteomes" id="UP000694556">
    <property type="component" value="Chromosome 21"/>
</dbReference>
<accession>A0A8C3BK18</accession>
<sequence length="83" mass="8787">MGTVPGEGEAAGEGCTWRLGCSGMSLTVTWRGPTPQKPGTCPQDFTHCLRLEPPLCTNDSVCPGWHKCCPHGCQLRSSWGGLG</sequence>
<proteinExistence type="predicted"/>
<keyword evidence="3" id="KW-1185">Reference proteome</keyword>
<reference evidence="2" key="3">
    <citation type="submission" date="2025-09" db="UniProtKB">
        <authorList>
            <consortium name="Ensembl"/>
        </authorList>
    </citation>
    <scope>IDENTIFICATION</scope>
</reference>
<dbReference type="InterPro" id="IPR008197">
    <property type="entry name" value="WAP_dom"/>
</dbReference>
<evidence type="ECO:0000313" key="2">
    <source>
        <dbReference type="Ensembl" id="ENSCMMP00000006425.1"/>
    </source>
</evidence>
<dbReference type="InterPro" id="IPR036645">
    <property type="entry name" value="Elafin-like_sf"/>
</dbReference>
<dbReference type="GO" id="GO:0030414">
    <property type="term" value="F:peptidase inhibitor activity"/>
    <property type="evidence" value="ECO:0007669"/>
    <property type="project" value="InterPro"/>
</dbReference>